<sequence length="422" mass="47035">MATGTPSPAERPVLIIGAGISGLLLAQRLHQDGIPFRVFERDADLKTRGAGWGLTLHWSLPALRSLLSDHLAQRLPEAYVDRAAVAEGASSSFPFFDLSTGELKAATPKASEAQRIRVTREGLRHILATDIKIEWEKSLVEAIFSPTSATATFEDGSSVTGRLIVACDGAQSRVRRTLFPNQWETYKLPVRMLGVKLQLSPEQMKSVHDLDRFFLQGTASNNDSFVYIGVLDAPGNNATSSDKYVCQMCVSWPYRNGFFNKPSPTEIPETNEEKRRFIETIAKTWAEPFRTLAHGIPPDEEIKHLTPQDFAPPRDLRTGGRAVLMGDALHAMAMYRGEGANHAIVDVQDFVERAVPILKNDQDFAILRGALDEYEDEVIKRARPGTLASRRACLDAHEWSRINNQSPLLTRREKNIQFEEDS</sequence>
<keyword evidence="2" id="KW-0285">Flavoprotein</keyword>
<comment type="cofactor">
    <cofactor evidence="1">
        <name>FAD</name>
        <dbReference type="ChEBI" id="CHEBI:57692"/>
    </cofactor>
</comment>
<keyword evidence="3" id="KW-0274">FAD</keyword>
<dbReference type="GO" id="GO:0071949">
    <property type="term" value="F:FAD binding"/>
    <property type="evidence" value="ECO:0007669"/>
    <property type="project" value="InterPro"/>
</dbReference>
<dbReference type="SUPFAM" id="SSF51905">
    <property type="entry name" value="FAD/NAD(P)-binding domain"/>
    <property type="match status" value="1"/>
</dbReference>
<dbReference type="GO" id="GO:0004497">
    <property type="term" value="F:monooxygenase activity"/>
    <property type="evidence" value="ECO:0007669"/>
    <property type="project" value="UniProtKB-KW"/>
</dbReference>
<dbReference type="Pfam" id="PF01494">
    <property type="entry name" value="FAD_binding_3"/>
    <property type="match status" value="1"/>
</dbReference>
<evidence type="ECO:0000256" key="1">
    <source>
        <dbReference type="ARBA" id="ARBA00001974"/>
    </source>
</evidence>
<dbReference type="PRINTS" id="PR00420">
    <property type="entry name" value="RNGMNOXGNASE"/>
</dbReference>
<gene>
    <name evidence="7" type="ORF">EDB81DRAFT_785855</name>
</gene>
<dbReference type="EMBL" id="JAGMUV010000005">
    <property type="protein sequence ID" value="KAH7155984.1"/>
    <property type="molecule type" value="Genomic_DNA"/>
</dbReference>
<evidence type="ECO:0000256" key="3">
    <source>
        <dbReference type="ARBA" id="ARBA00022827"/>
    </source>
</evidence>
<dbReference type="PANTHER" id="PTHR47178:SF1">
    <property type="entry name" value="FAD-BINDING DOMAIN-CONTAINING PROTEIN-RELATED"/>
    <property type="match status" value="1"/>
</dbReference>
<dbReference type="Gene3D" id="3.50.50.60">
    <property type="entry name" value="FAD/NAD(P)-binding domain"/>
    <property type="match status" value="1"/>
</dbReference>
<dbReference type="InterPro" id="IPR002938">
    <property type="entry name" value="FAD-bd"/>
</dbReference>
<feature type="domain" description="FAD-binding" evidence="6">
    <location>
        <begin position="12"/>
        <end position="352"/>
    </location>
</feature>
<evidence type="ECO:0000256" key="5">
    <source>
        <dbReference type="ARBA" id="ARBA00023033"/>
    </source>
</evidence>
<keyword evidence="5" id="KW-0503">Monooxygenase</keyword>
<keyword evidence="8" id="KW-1185">Reference proteome</keyword>
<dbReference type="PANTHER" id="PTHR47178">
    <property type="entry name" value="MONOOXYGENASE, FAD-BINDING"/>
    <property type="match status" value="1"/>
</dbReference>
<evidence type="ECO:0000256" key="2">
    <source>
        <dbReference type="ARBA" id="ARBA00022630"/>
    </source>
</evidence>
<evidence type="ECO:0000256" key="4">
    <source>
        <dbReference type="ARBA" id="ARBA00023002"/>
    </source>
</evidence>
<name>A0A9P9F876_9HYPO</name>
<dbReference type="AlphaFoldDB" id="A0A9P9F876"/>
<organism evidence="7 8">
    <name type="scientific">Dactylonectria macrodidyma</name>
    <dbReference type="NCBI Taxonomy" id="307937"/>
    <lineage>
        <taxon>Eukaryota</taxon>
        <taxon>Fungi</taxon>
        <taxon>Dikarya</taxon>
        <taxon>Ascomycota</taxon>
        <taxon>Pezizomycotina</taxon>
        <taxon>Sordariomycetes</taxon>
        <taxon>Hypocreomycetidae</taxon>
        <taxon>Hypocreales</taxon>
        <taxon>Nectriaceae</taxon>
        <taxon>Dactylonectria</taxon>
    </lineage>
</organism>
<evidence type="ECO:0000259" key="6">
    <source>
        <dbReference type="Pfam" id="PF01494"/>
    </source>
</evidence>
<dbReference type="InterPro" id="IPR036188">
    <property type="entry name" value="FAD/NAD-bd_sf"/>
</dbReference>
<reference evidence="7" key="1">
    <citation type="journal article" date="2021" name="Nat. Commun.">
        <title>Genetic determinants of endophytism in the Arabidopsis root mycobiome.</title>
        <authorList>
            <person name="Mesny F."/>
            <person name="Miyauchi S."/>
            <person name="Thiergart T."/>
            <person name="Pickel B."/>
            <person name="Atanasova L."/>
            <person name="Karlsson M."/>
            <person name="Huettel B."/>
            <person name="Barry K.W."/>
            <person name="Haridas S."/>
            <person name="Chen C."/>
            <person name="Bauer D."/>
            <person name="Andreopoulos W."/>
            <person name="Pangilinan J."/>
            <person name="LaButti K."/>
            <person name="Riley R."/>
            <person name="Lipzen A."/>
            <person name="Clum A."/>
            <person name="Drula E."/>
            <person name="Henrissat B."/>
            <person name="Kohler A."/>
            <person name="Grigoriev I.V."/>
            <person name="Martin F.M."/>
            <person name="Hacquard S."/>
        </authorList>
    </citation>
    <scope>NUCLEOTIDE SEQUENCE</scope>
    <source>
        <strain evidence="7">MPI-CAGE-AT-0147</strain>
    </source>
</reference>
<protein>
    <recommendedName>
        <fullName evidence="6">FAD-binding domain-containing protein</fullName>
    </recommendedName>
</protein>
<evidence type="ECO:0000313" key="8">
    <source>
        <dbReference type="Proteomes" id="UP000738349"/>
    </source>
</evidence>
<proteinExistence type="predicted"/>
<comment type="caution">
    <text evidence="7">The sequence shown here is derived from an EMBL/GenBank/DDBJ whole genome shotgun (WGS) entry which is preliminary data.</text>
</comment>
<dbReference type="OrthoDB" id="47494at2759"/>
<keyword evidence="4" id="KW-0560">Oxidoreductase</keyword>
<accession>A0A9P9F876</accession>
<dbReference type="Proteomes" id="UP000738349">
    <property type="component" value="Unassembled WGS sequence"/>
</dbReference>
<evidence type="ECO:0000313" key="7">
    <source>
        <dbReference type="EMBL" id="KAH7155984.1"/>
    </source>
</evidence>